<keyword evidence="2" id="KW-0472">Membrane</keyword>
<protein>
    <submittedName>
        <fullName evidence="3">Uncharacterized protein</fullName>
    </submittedName>
</protein>
<keyword evidence="4" id="KW-1185">Reference proteome</keyword>
<evidence type="ECO:0000256" key="2">
    <source>
        <dbReference type="SAM" id="Phobius"/>
    </source>
</evidence>
<name>A0A8K0XRT3_9AGAR</name>
<feature type="region of interest" description="Disordered" evidence="1">
    <location>
        <begin position="195"/>
        <end position="216"/>
    </location>
</feature>
<accession>A0A8K0XRT3</accession>
<evidence type="ECO:0000313" key="3">
    <source>
        <dbReference type="EMBL" id="KAH8102966.1"/>
    </source>
</evidence>
<feature type="compositionally biased region" description="Low complexity" evidence="1">
    <location>
        <begin position="196"/>
        <end position="210"/>
    </location>
</feature>
<dbReference type="AlphaFoldDB" id="A0A8K0XRT3"/>
<gene>
    <name evidence="3" type="ORF">BXZ70DRAFT_927398</name>
</gene>
<organism evidence="3 4">
    <name type="scientific">Cristinia sonorae</name>
    <dbReference type="NCBI Taxonomy" id="1940300"/>
    <lineage>
        <taxon>Eukaryota</taxon>
        <taxon>Fungi</taxon>
        <taxon>Dikarya</taxon>
        <taxon>Basidiomycota</taxon>
        <taxon>Agaricomycotina</taxon>
        <taxon>Agaricomycetes</taxon>
        <taxon>Agaricomycetidae</taxon>
        <taxon>Agaricales</taxon>
        <taxon>Pleurotineae</taxon>
        <taxon>Stephanosporaceae</taxon>
        <taxon>Cristinia</taxon>
    </lineage>
</organism>
<dbReference type="EMBL" id="JAEVFJ010000008">
    <property type="protein sequence ID" value="KAH8102966.1"/>
    <property type="molecule type" value="Genomic_DNA"/>
</dbReference>
<sequence>MGKNVQERSVHLDGVVRVDGRASGFPPQRPPLRNLGMSLRVLRFVVGILLIPLVVGTSRRRGEGDAAIPSTSPITTNFTFSPPSDVKTCQQTTFTWLYAAHPMEDVSLTVTITNSPLTPDKARNLTDAIPLISRVLGNGLSAIAQRVVWSRVDVPPGEYQAVAFTTEYFSSPINVRSPTFQVIEDDVRCLVPSIPPGGASASSPTPTAGGSVSGGVEAHRMSLSPGAIAGIVVGATVGVTMVVLAVAFRWYSQRSRSQRLGGPYTKF</sequence>
<keyword evidence="2" id="KW-0812">Transmembrane</keyword>
<feature type="transmembrane region" description="Helical" evidence="2">
    <location>
        <begin position="227"/>
        <end position="251"/>
    </location>
</feature>
<proteinExistence type="predicted"/>
<reference evidence="3" key="1">
    <citation type="journal article" date="2021" name="New Phytol.">
        <title>Evolutionary innovations through gain and loss of genes in the ectomycorrhizal Boletales.</title>
        <authorList>
            <person name="Wu G."/>
            <person name="Miyauchi S."/>
            <person name="Morin E."/>
            <person name="Kuo A."/>
            <person name="Drula E."/>
            <person name="Varga T."/>
            <person name="Kohler A."/>
            <person name="Feng B."/>
            <person name="Cao Y."/>
            <person name="Lipzen A."/>
            <person name="Daum C."/>
            <person name="Hundley H."/>
            <person name="Pangilinan J."/>
            <person name="Johnson J."/>
            <person name="Barry K."/>
            <person name="LaButti K."/>
            <person name="Ng V."/>
            <person name="Ahrendt S."/>
            <person name="Min B."/>
            <person name="Choi I.G."/>
            <person name="Park H."/>
            <person name="Plett J.M."/>
            <person name="Magnuson J."/>
            <person name="Spatafora J.W."/>
            <person name="Nagy L.G."/>
            <person name="Henrissat B."/>
            <person name="Grigoriev I.V."/>
            <person name="Yang Z.L."/>
            <person name="Xu J."/>
            <person name="Martin F.M."/>
        </authorList>
    </citation>
    <scope>NUCLEOTIDE SEQUENCE</scope>
    <source>
        <strain evidence="3">KKN 215</strain>
    </source>
</reference>
<dbReference type="OrthoDB" id="3266934at2759"/>
<evidence type="ECO:0000313" key="4">
    <source>
        <dbReference type="Proteomes" id="UP000813824"/>
    </source>
</evidence>
<evidence type="ECO:0000256" key="1">
    <source>
        <dbReference type="SAM" id="MobiDB-lite"/>
    </source>
</evidence>
<comment type="caution">
    <text evidence="3">The sequence shown here is derived from an EMBL/GenBank/DDBJ whole genome shotgun (WGS) entry which is preliminary data.</text>
</comment>
<dbReference type="Proteomes" id="UP000813824">
    <property type="component" value="Unassembled WGS sequence"/>
</dbReference>
<keyword evidence="2" id="KW-1133">Transmembrane helix</keyword>